<reference evidence="2" key="1">
    <citation type="submission" date="2014-09" db="EMBL/GenBank/DDBJ databases">
        <authorList>
            <person name="Magalhaes I.L.F."/>
            <person name="Oliveira U."/>
            <person name="Santos F.R."/>
            <person name="Vidigal T.H.D.A."/>
            <person name="Brescovit A.D."/>
            <person name="Santos A.J."/>
        </authorList>
    </citation>
    <scope>NUCLEOTIDE SEQUENCE</scope>
    <source>
        <tissue evidence="2">Shoot tissue taken approximately 20 cm above the soil surface</tissue>
    </source>
</reference>
<keyword evidence="1" id="KW-0732">Signal</keyword>
<name>A0A0A9AHP3_ARUDO</name>
<dbReference type="AlphaFoldDB" id="A0A0A9AHP3"/>
<organism evidence="2">
    <name type="scientific">Arundo donax</name>
    <name type="common">Giant reed</name>
    <name type="synonym">Donax arundinaceus</name>
    <dbReference type="NCBI Taxonomy" id="35708"/>
    <lineage>
        <taxon>Eukaryota</taxon>
        <taxon>Viridiplantae</taxon>
        <taxon>Streptophyta</taxon>
        <taxon>Embryophyta</taxon>
        <taxon>Tracheophyta</taxon>
        <taxon>Spermatophyta</taxon>
        <taxon>Magnoliopsida</taxon>
        <taxon>Liliopsida</taxon>
        <taxon>Poales</taxon>
        <taxon>Poaceae</taxon>
        <taxon>PACMAD clade</taxon>
        <taxon>Arundinoideae</taxon>
        <taxon>Arundineae</taxon>
        <taxon>Arundo</taxon>
    </lineage>
</organism>
<sequence>MAPIELKLTVAALVLAVASMVEASPMAGGIDYSHGGRDRFHPWRA</sequence>
<evidence type="ECO:0000256" key="1">
    <source>
        <dbReference type="SAM" id="SignalP"/>
    </source>
</evidence>
<feature type="chain" id="PRO_5002042634" evidence="1">
    <location>
        <begin position="24"/>
        <end position="45"/>
    </location>
</feature>
<accession>A0A0A9AHP3</accession>
<proteinExistence type="predicted"/>
<feature type="signal peptide" evidence="1">
    <location>
        <begin position="1"/>
        <end position="23"/>
    </location>
</feature>
<dbReference type="EMBL" id="GBRH01247244">
    <property type="protein sequence ID" value="JAD50651.1"/>
    <property type="molecule type" value="Transcribed_RNA"/>
</dbReference>
<evidence type="ECO:0000313" key="2">
    <source>
        <dbReference type="EMBL" id="JAD50651.1"/>
    </source>
</evidence>
<reference evidence="2" key="2">
    <citation type="journal article" date="2015" name="Data Brief">
        <title>Shoot transcriptome of the giant reed, Arundo donax.</title>
        <authorList>
            <person name="Barrero R.A."/>
            <person name="Guerrero F.D."/>
            <person name="Moolhuijzen P."/>
            <person name="Goolsby J.A."/>
            <person name="Tidwell J."/>
            <person name="Bellgard S.E."/>
            <person name="Bellgard M.I."/>
        </authorList>
    </citation>
    <scope>NUCLEOTIDE SEQUENCE</scope>
    <source>
        <tissue evidence="2">Shoot tissue taken approximately 20 cm above the soil surface</tissue>
    </source>
</reference>
<protein>
    <submittedName>
        <fullName evidence="2">Uncharacterized protein</fullName>
    </submittedName>
</protein>